<evidence type="ECO:0008006" key="3">
    <source>
        <dbReference type="Google" id="ProtNLM"/>
    </source>
</evidence>
<gene>
    <name evidence="1" type="ORF">VNE69_06004</name>
</gene>
<accession>A0AAX4JCH1</accession>
<evidence type="ECO:0000313" key="2">
    <source>
        <dbReference type="Proteomes" id="UP001334084"/>
    </source>
</evidence>
<dbReference type="KEGG" id="vnx:VNE69_06004"/>
<dbReference type="AlphaFoldDB" id="A0AAX4JCH1"/>
<dbReference type="GeneID" id="90541501"/>
<proteinExistence type="predicted"/>
<dbReference type="Proteomes" id="UP001334084">
    <property type="component" value="Chromosome 6"/>
</dbReference>
<reference evidence="1" key="1">
    <citation type="journal article" date="2024" name="BMC Genomics">
        <title>Functional annotation of a divergent genome using sequence and structure-based similarity.</title>
        <authorList>
            <person name="Svedberg D."/>
            <person name="Winiger R.R."/>
            <person name="Berg A."/>
            <person name="Sharma H."/>
            <person name="Tellgren-Roth C."/>
            <person name="Debrunner-Vossbrinck B.A."/>
            <person name="Vossbrinck C.R."/>
            <person name="Barandun J."/>
        </authorList>
    </citation>
    <scope>NUCLEOTIDE SEQUENCE</scope>
    <source>
        <strain evidence="1">Illinois isolate</strain>
    </source>
</reference>
<keyword evidence="2" id="KW-1185">Reference proteome</keyword>
<organism evidence="1 2">
    <name type="scientific">Vairimorpha necatrix</name>
    <dbReference type="NCBI Taxonomy" id="6039"/>
    <lineage>
        <taxon>Eukaryota</taxon>
        <taxon>Fungi</taxon>
        <taxon>Fungi incertae sedis</taxon>
        <taxon>Microsporidia</taxon>
        <taxon>Nosematidae</taxon>
        <taxon>Vairimorpha</taxon>
    </lineage>
</organism>
<sequence>MILTFSIAYCSKYCAIENDEVENFIEIDNELHGNGKNVNEDFFDSQLSLRYHYTNGKEDTRESFQQYDDQQIFFDIKNGKTYYNLRNVNEECRFFRSSPEVFKNNSDNILPTEQIFGKDKILKKDSQTAYIKLKSCSSVKDNEVVNKDLLKAFNKEDKYTCSASTNISLLRAKSIHKNSKKPLLRKLLLECYMQLKIKKEKLDKIYYLDSDTNYNFPKFSDRIKDKYEKNRILTKNMFFHLNACNKKYFPLIFERIEEDKLPNGIGKSFKIIGEFFRFIASGVEEREKKSFVYTLHTHLITERNNFWIEILKLFDKMSLITVLSLLNSQLQSIDNIDEDFVKCFDQLRKKFFVINRRRKYYIKGFTKMNTLLDTISK</sequence>
<evidence type="ECO:0000313" key="1">
    <source>
        <dbReference type="EMBL" id="WUR03680.1"/>
    </source>
</evidence>
<dbReference type="RefSeq" id="XP_065329825.1">
    <property type="nucleotide sequence ID" value="XM_065473753.1"/>
</dbReference>
<protein>
    <recommendedName>
        <fullName evidence="3">Fam-b protein</fullName>
    </recommendedName>
</protein>
<dbReference type="EMBL" id="CP142731">
    <property type="protein sequence ID" value="WUR03680.1"/>
    <property type="molecule type" value="Genomic_DNA"/>
</dbReference>
<name>A0AAX4JCH1_9MICR</name>